<sequence length="199" mass="21187">MLLSPTELLPLASYCLLMSSTPGPNNVMLATAAANAGYRRTLPQILGSNSGVALQTWLTCMGLGSLFAAYPVLHQLLRVLGTLYLVYLAWQLSGLRIGAAQQDARPLSFAQAALFQAVNPKSWVKAITLATVFMPSGLDTWAGASLVAVVGVLVGLPSSTMWALFGVAIRQLLQDPAKRRVFNLFMAGSLVVLALSLLR</sequence>
<feature type="transmembrane region" description="Helical" evidence="6">
    <location>
        <begin position="80"/>
        <end position="99"/>
    </location>
</feature>
<keyword evidence="4 6" id="KW-1133">Transmembrane helix</keyword>
<comment type="subcellular location">
    <subcellularLocation>
        <location evidence="1">Cell membrane</location>
        <topology evidence="1">Multi-pass membrane protein</topology>
    </subcellularLocation>
</comment>
<dbReference type="Proteomes" id="UP000235916">
    <property type="component" value="Unassembled WGS sequence"/>
</dbReference>
<dbReference type="OrthoDB" id="9812084at2"/>
<evidence type="ECO:0000256" key="4">
    <source>
        <dbReference type="ARBA" id="ARBA00022989"/>
    </source>
</evidence>
<dbReference type="EMBL" id="POSP01000003">
    <property type="protein sequence ID" value="PND38703.1"/>
    <property type="molecule type" value="Genomic_DNA"/>
</dbReference>
<evidence type="ECO:0000256" key="3">
    <source>
        <dbReference type="ARBA" id="ARBA00022692"/>
    </source>
</evidence>
<keyword evidence="5 6" id="KW-0472">Membrane</keyword>
<feature type="transmembrane region" description="Helical" evidence="6">
    <location>
        <begin position="181"/>
        <end position="198"/>
    </location>
</feature>
<keyword evidence="3 6" id="KW-0812">Transmembrane</keyword>
<evidence type="ECO:0000313" key="8">
    <source>
        <dbReference type="Proteomes" id="UP000235916"/>
    </source>
</evidence>
<feature type="transmembrane region" description="Helical" evidence="6">
    <location>
        <begin position="141"/>
        <end position="169"/>
    </location>
</feature>
<comment type="caution">
    <text evidence="7">The sequence shown here is derived from an EMBL/GenBank/DDBJ whole genome shotgun (WGS) entry which is preliminary data.</text>
</comment>
<organism evidence="7 8">
    <name type="scientific">Kinneretia aquatilis</name>
    <dbReference type="NCBI Taxonomy" id="2070761"/>
    <lineage>
        <taxon>Bacteria</taxon>
        <taxon>Pseudomonadati</taxon>
        <taxon>Pseudomonadota</taxon>
        <taxon>Betaproteobacteria</taxon>
        <taxon>Burkholderiales</taxon>
        <taxon>Sphaerotilaceae</taxon>
        <taxon>Roseateles</taxon>
    </lineage>
</organism>
<dbReference type="PANTHER" id="PTHR30086">
    <property type="entry name" value="ARGININE EXPORTER PROTEIN ARGO"/>
    <property type="match status" value="1"/>
</dbReference>
<evidence type="ECO:0000256" key="5">
    <source>
        <dbReference type="ARBA" id="ARBA00023136"/>
    </source>
</evidence>
<keyword evidence="2" id="KW-1003">Cell membrane</keyword>
<dbReference type="Pfam" id="PF01810">
    <property type="entry name" value="LysE"/>
    <property type="match status" value="1"/>
</dbReference>
<feature type="transmembrane region" description="Helical" evidence="6">
    <location>
        <begin position="52"/>
        <end position="73"/>
    </location>
</feature>
<protein>
    <submittedName>
        <fullName evidence="7">LysE family translocator</fullName>
    </submittedName>
</protein>
<keyword evidence="8" id="KW-1185">Reference proteome</keyword>
<dbReference type="RefSeq" id="WP_102768621.1">
    <property type="nucleotide sequence ID" value="NZ_POSP01000003.1"/>
</dbReference>
<dbReference type="AlphaFoldDB" id="A0A2N8KZ10"/>
<evidence type="ECO:0000256" key="6">
    <source>
        <dbReference type="SAM" id="Phobius"/>
    </source>
</evidence>
<proteinExistence type="predicted"/>
<accession>A0A2N8KZ10</accession>
<dbReference type="GO" id="GO:0015171">
    <property type="term" value="F:amino acid transmembrane transporter activity"/>
    <property type="evidence" value="ECO:0007669"/>
    <property type="project" value="TreeGrafter"/>
</dbReference>
<reference evidence="7 8" key="1">
    <citation type="submission" date="2018-01" db="EMBL/GenBank/DDBJ databases">
        <title>Draft genome sequence of Paucibacter aquatile CR182 isolated from freshwater of the Nakdong River.</title>
        <authorList>
            <person name="Choi A."/>
            <person name="Chung E.J."/>
        </authorList>
    </citation>
    <scope>NUCLEOTIDE SEQUENCE [LARGE SCALE GENOMIC DNA]</scope>
    <source>
        <strain evidence="7 8">CR182</strain>
    </source>
</reference>
<evidence type="ECO:0000313" key="7">
    <source>
        <dbReference type="EMBL" id="PND38703.1"/>
    </source>
</evidence>
<name>A0A2N8KZ10_9BURK</name>
<evidence type="ECO:0000256" key="1">
    <source>
        <dbReference type="ARBA" id="ARBA00004651"/>
    </source>
</evidence>
<dbReference type="GO" id="GO:0005886">
    <property type="term" value="C:plasma membrane"/>
    <property type="evidence" value="ECO:0007669"/>
    <property type="project" value="UniProtKB-SubCell"/>
</dbReference>
<dbReference type="PANTHER" id="PTHR30086:SF20">
    <property type="entry name" value="ARGININE EXPORTER PROTEIN ARGO-RELATED"/>
    <property type="match status" value="1"/>
</dbReference>
<dbReference type="InterPro" id="IPR001123">
    <property type="entry name" value="LeuE-type"/>
</dbReference>
<dbReference type="GO" id="GO:0033228">
    <property type="term" value="P:cysteine export across plasma membrane"/>
    <property type="evidence" value="ECO:0007669"/>
    <property type="project" value="TreeGrafter"/>
</dbReference>
<gene>
    <name evidence="7" type="ORF">C1O66_15010</name>
</gene>
<evidence type="ECO:0000256" key="2">
    <source>
        <dbReference type="ARBA" id="ARBA00022475"/>
    </source>
</evidence>